<name>A0A2H3DGD3_ARMGA</name>
<keyword evidence="2" id="KW-1185">Reference proteome</keyword>
<dbReference type="Proteomes" id="UP000217790">
    <property type="component" value="Unassembled WGS sequence"/>
</dbReference>
<reference evidence="2" key="1">
    <citation type="journal article" date="2017" name="Nat. Ecol. Evol.">
        <title>Genome expansion and lineage-specific genetic innovations in the forest pathogenic fungi Armillaria.</title>
        <authorList>
            <person name="Sipos G."/>
            <person name="Prasanna A.N."/>
            <person name="Walter M.C."/>
            <person name="O'Connor E."/>
            <person name="Balint B."/>
            <person name="Krizsan K."/>
            <person name="Kiss B."/>
            <person name="Hess J."/>
            <person name="Varga T."/>
            <person name="Slot J."/>
            <person name="Riley R."/>
            <person name="Boka B."/>
            <person name="Rigling D."/>
            <person name="Barry K."/>
            <person name="Lee J."/>
            <person name="Mihaltcheva S."/>
            <person name="LaButti K."/>
            <person name="Lipzen A."/>
            <person name="Waldron R."/>
            <person name="Moloney N.M."/>
            <person name="Sperisen C."/>
            <person name="Kredics L."/>
            <person name="Vagvoelgyi C."/>
            <person name="Patrignani A."/>
            <person name="Fitzpatrick D."/>
            <person name="Nagy I."/>
            <person name="Doyle S."/>
            <person name="Anderson J.B."/>
            <person name="Grigoriev I.V."/>
            <person name="Gueldener U."/>
            <person name="Muensterkoetter M."/>
            <person name="Nagy L.G."/>
        </authorList>
    </citation>
    <scope>NUCLEOTIDE SEQUENCE [LARGE SCALE GENOMIC DNA]</scope>
    <source>
        <strain evidence="2">Ar21-2</strain>
    </source>
</reference>
<accession>A0A2H3DGD3</accession>
<organism evidence="1 2">
    <name type="scientific">Armillaria gallica</name>
    <name type="common">Bulbous honey fungus</name>
    <name type="synonym">Armillaria bulbosa</name>
    <dbReference type="NCBI Taxonomy" id="47427"/>
    <lineage>
        <taxon>Eukaryota</taxon>
        <taxon>Fungi</taxon>
        <taxon>Dikarya</taxon>
        <taxon>Basidiomycota</taxon>
        <taxon>Agaricomycotina</taxon>
        <taxon>Agaricomycetes</taxon>
        <taxon>Agaricomycetidae</taxon>
        <taxon>Agaricales</taxon>
        <taxon>Marasmiineae</taxon>
        <taxon>Physalacriaceae</taxon>
        <taxon>Armillaria</taxon>
    </lineage>
</organism>
<proteinExistence type="predicted"/>
<evidence type="ECO:0008006" key="3">
    <source>
        <dbReference type="Google" id="ProtNLM"/>
    </source>
</evidence>
<dbReference type="InParanoid" id="A0A2H3DGD3"/>
<dbReference type="OrthoDB" id="3049395at2759"/>
<evidence type="ECO:0000313" key="1">
    <source>
        <dbReference type="EMBL" id="PBK90522.1"/>
    </source>
</evidence>
<sequence>LNLPKELPVDFDKFCLTWDRMLAKDIPQVTMDCTTGQYFSMDVGDDDVARVKTHICKTGAESSHGADGVDYDLILEIPNEDLVKLCNKCLNYHIICLESCLLKVLTMIIHQHMSTWAVDKKIIPEWQNGFCVGYHILNNAFIYDMARESNPTHHKPLFMAFVDATNAFPSTNQDTLWLCLIDLGMGNPMFDWLRFVY</sequence>
<dbReference type="AlphaFoldDB" id="A0A2H3DGD3"/>
<protein>
    <recommendedName>
        <fullName evidence="3">Reverse transcriptase domain-containing protein</fullName>
    </recommendedName>
</protein>
<evidence type="ECO:0000313" key="2">
    <source>
        <dbReference type="Proteomes" id="UP000217790"/>
    </source>
</evidence>
<feature type="non-terminal residue" evidence="1">
    <location>
        <position position="1"/>
    </location>
</feature>
<dbReference type="OMA" id="VKTHICK"/>
<dbReference type="EMBL" id="KZ293665">
    <property type="protein sequence ID" value="PBK90522.1"/>
    <property type="molecule type" value="Genomic_DNA"/>
</dbReference>
<gene>
    <name evidence="1" type="ORF">ARMGADRAFT_934094</name>
</gene>
<dbReference type="STRING" id="47427.A0A2H3DGD3"/>